<dbReference type="EMBL" id="JACHVB010000052">
    <property type="protein sequence ID" value="MBC2595735.1"/>
    <property type="molecule type" value="Genomic_DNA"/>
</dbReference>
<dbReference type="Gene3D" id="2.60.120.200">
    <property type="match status" value="1"/>
</dbReference>
<dbReference type="SUPFAM" id="SSF49899">
    <property type="entry name" value="Concanavalin A-like lectins/glucanases"/>
    <property type="match status" value="1"/>
</dbReference>
<gene>
    <name evidence="1" type="ORF">H5P28_15820</name>
</gene>
<dbReference type="Proteomes" id="UP000546464">
    <property type="component" value="Unassembled WGS sequence"/>
</dbReference>
<dbReference type="InterPro" id="IPR015305">
    <property type="entry name" value="DUF1961"/>
</dbReference>
<dbReference type="Pfam" id="PF09224">
    <property type="entry name" value="DUF1961"/>
    <property type="match status" value="1"/>
</dbReference>
<evidence type="ECO:0000313" key="1">
    <source>
        <dbReference type="EMBL" id="MBC2595735.1"/>
    </source>
</evidence>
<keyword evidence="2" id="KW-1185">Reference proteome</keyword>
<dbReference type="AlphaFoldDB" id="A0A842HGC3"/>
<evidence type="ECO:0000313" key="2">
    <source>
        <dbReference type="Proteomes" id="UP000546464"/>
    </source>
</evidence>
<dbReference type="InterPro" id="IPR013320">
    <property type="entry name" value="ConA-like_dom_sf"/>
</dbReference>
<accession>A0A842HGC3</accession>
<name>A0A842HGC3_9BACT</name>
<reference evidence="1 2" key="1">
    <citation type="submission" date="2020-07" db="EMBL/GenBank/DDBJ databases">
        <authorList>
            <person name="Feng X."/>
        </authorList>
    </citation>
    <scope>NUCLEOTIDE SEQUENCE [LARGE SCALE GENOMIC DNA]</scope>
    <source>
        <strain evidence="1 2">JCM31066</strain>
    </source>
</reference>
<dbReference type="RefSeq" id="WP_185676668.1">
    <property type="nucleotide sequence ID" value="NZ_JACHVB010000052.1"/>
</dbReference>
<protein>
    <submittedName>
        <fullName evidence="1">DUF1961 family protein</fullName>
    </submittedName>
</protein>
<organism evidence="1 2">
    <name type="scientific">Ruficoccus amylovorans</name>
    <dbReference type="NCBI Taxonomy" id="1804625"/>
    <lineage>
        <taxon>Bacteria</taxon>
        <taxon>Pseudomonadati</taxon>
        <taxon>Verrucomicrobiota</taxon>
        <taxon>Opitutia</taxon>
        <taxon>Puniceicoccales</taxon>
        <taxon>Cerasicoccaceae</taxon>
        <taxon>Ruficoccus</taxon>
    </lineage>
</organism>
<comment type="caution">
    <text evidence="1">The sequence shown here is derived from an EMBL/GenBank/DDBJ whole genome shotgun (WGS) entry which is preliminary data.</text>
</comment>
<sequence length="212" mass="24375">MLEESFDHGLDDWWVEGGVKTWVEDGRLYVDADPETPEAGPYVATVWYRHEMPGDLRIEFDAHVVSSSIDANNINFFLNYTDPSGLSLYETRSSREDAAYPKYHDLNGHIVTFLNDYRAENGRLEDGSTSARIRLRRCPGFELMSEVFNGKCEAGVTYRCKIEKKGKTLSFYIDGVEILSAEDEREPLGPGYIGMRTFRTFMWWDNIKVTEI</sequence>
<proteinExistence type="predicted"/>